<name>A0ABZ0ITZ3_9BACT</name>
<dbReference type="PROSITE" id="PS50109">
    <property type="entry name" value="HIS_KIN"/>
    <property type="match status" value="1"/>
</dbReference>
<keyword evidence="10" id="KW-0812">Transmembrane</keyword>
<keyword evidence="8" id="KW-0902">Two-component regulatory system</keyword>
<evidence type="ECO:0000256" key="3">
    <source>
        <dbReference type="ARBA" id="ARBA00022553"/>
    </source>
</evidence>
<evidence type="ECO:0000256" key="4">
    <source>
        <dbReference type="ARBA" id="ARBA00022679"/>
    </source>
</evidence>
<dbReference type="RefSeq" id="WP_317490533.1">
    <property type="nucleotide sequence ID" value="NZ_CP136051.1"/>
</dbReference>
<dbReference type="InterPro" id="IPR050351">
    <property type="entry name" value="BphY/WalK/GraS-like"/>
</dbReference>
<organism evidence="12 13">
    <name type="scientific">Imperialibacter roseus</name>
    <dbReference type="NCBI Taxonomy" id="1324217"/>
    <lineage>
        <taxon>Bacteria</taxon>
        <taxon>Pseudomonadati</taxon>
        <taxon>Bacteroidota</taxon>
        <taxon>Cytophagia</taxon>
        <taxon>Cytophagales</taxon>
        <taxon>Flammeovirgaceae</taxon>
        <taxon>Imperialibacter</taxon>
    </lineage>
</organism>
<dbReference type="InterPro" id="IPR003594">
    <property type="entry name" value="HATPase_dom"/>
</dbReference>
<dbReference type="SMART" id="SM00388">
    <property type="entry name" value="HisKA"/>
    <property type="match status" value="1"/>
</dbReference>
<evidence type="ECO:0000256" key="1">
    <source>
        <dbReference type="ARBA" id="ARBA00000085"/>
    </source>
</evidence>
<dbReference type="InterPro" id="IPR003661">
    <property type="entry name" value="HisK_dim/P_dom"/>
</dbReference>
<dbReference type="CDD" id="cd00082">
    <property type="entry name" value="HisKA"/>
    <property type="match status" value="1"/>
</dbReference>
<dbReference type="PANTHER" id="PTHR42878">
    <property type="entry name" value="TWO-COMPONENT HISTIDINE KINASE"/>
    <property type="match status" value="1"/>
</dbReference>
<dbReference type="SUPFAM" id="SSF47384">
    <property type="entry name" value="Homodimeric domain of signal transducing histidine kinase"/>
    <property type="match status" value="1"/>
</dbReference>
<dbReference type="Proteomes" id="UP001302349">
    <property type="component" value="Chromosome"/>
</dbReference>
<feature type="transmembrane region" description="Helical" evidence="10">
    <location>
        <begin position="111"/>
        <end position="130"/>
    </location>
</feature>
<accession>A0ABZ0ITZ3</accession>
<dbReference type="EMBL" id="CP136051">
    <property type="protein sequence ID" value="WOK07884.1"/>
    <property type="molecule type" value="Genomic_DNA"/>
</dbReference>
<dbReference type="PRINTS" id="PR00344">
    <property type="entry name" value="BCTRLSENSOR"/>
</dbReference>
<evidence type="ECO:0000256" key="9">
    <source>
        <dbReference type="SAM" id="Coils"/>
    </source>
</evidence>
<keyword evidence="5" id="KW-0547">Nucleotide-binding</keyword>
<gene>
    <name evidence="12" type="ORF">RT717_04485</name>
</gene>
<feature type="coiled-coil region" evidence="9">
    <location>
        <begin position="279"/>
        <end position="306"/>
    </location>
</feature>
<dbReference type="Pfam" id="PF02518">
    <property type="entry name" value="HATPase_c"/>
    <property type="match status" value="1"/>
</dbReference>
<evidence type="ECO:0000259" key="11">
    <source>
        <dbReference type="PROSITE" id="PS50109"/>
    </source>
</evidence>
<keyword evidence="3" id="KW-0597">Phosphoprotein</keyword>
<feature type="transmembrane region" description="Helical" evidence="10">
    <location>
        <begin position="26"/>
        <end position="48"/>
    </location>
</feature>
<dbReference type="InterPro" id="IPR036097">
    <property type="entry name" value="HisK_dim/P_sf"/>
</dbReference>
<dbReference type="GO" id="GO:0005524">
    <property type="term" value="F:ATP binding"/>
    <property type="evidence" value="ECO:0007669"/>
    <property type="project" value="UniProtKB-KW"/>
</dbReference>
<evidence type="ECO:0000256" key="10">
    <source>
        <dbReference type="SAM" id="Phobius"/>
    </source>
</evidence>
<protein>
    <recommendedName>
        <fullName evidence="2">histidine kinase</fullName>
        <ecNumber evidence="2">2.7.13.3</ecNumber>
    </recommendedName>
</protein>
<feature type="coiled-coil region" evidence="9">
    <location>
        <begin position="191"/>
        <end position="243"/>
    </location>
</feature>
<dbReference type="InterPro" id="IPR004358">
    <property type="entry name" value="Sig_transdc_His_kin-like_C"/>
</dbReference>
<evidence type="ECO:0000256" key="6">
    <source>
        <dbReference type="ARBA" id="ARBA00022777"/>
    </source>
</evidence>
<dbReference type="InterPro" id="IPR005467">
    <property type="entry name" value="His_kinase_dom"/>
</dbReference>
<comment type="catalytic activity">
    <reaction evidence="1">
        <text>ATP + protein L-histidine = ADP + protein N-phospho-L-histidine.</text>
        <dbReference type="EC" id="2.7.13.3"/>
    </reaction>
</comment>
<keyword evidence="7 12" id="KW-0067">ATP-binding</keyword>
<keyword evidence="13" id="KW-1185">Reference proteome</keyword>
<keyword evidence="4" id="KW-0808">Transferase</keyword>
<keyword evidence="10" id="KW-1133">Transmembrane helix</keyword>
<dbReference type="Gene3D" id="1.10.287.130">
    <property type="match status" value="1"/>
</dbReference>
<dbReference type="Pfam" id="PF00512">
    <property type="entry name" value="HisKA"/>
    <property type="match status" value="1"/>
</dbReference>
<sequence>MLHWILKIQNIGVEPHMSKALKRSVILSNSLSLMIATMPILFTLLVSITQGTALITVPLVTQPLFVLTPILLNAVRWTTASRILLSWITPAVIISYSIINKTNGLDMQVSSYVGFRITMVASSILPFLLFTPAERWLMFLTLGLSSFTVISFDAVHTFFGVGFSNASLADSSYQLTNIRAFMGIVIIGSCALILKNSFEKSEAENEELIEELGRRNTEIKTQLREIQNQQKSIQSQKDLIEHQYNIILQREARLMSNEEKLTQANKVIKSQHDLLLSKNIDLQQKLIEQNDMLEKANQDLIKMNADLHHFMYMASHHLRGPIATLHGLINLVPRKKLDEELSDLLDRGIDELGALNNVVDDLNHIDTIKNQLLHPVEKIFWDKIVASVLEQYEQEIRELGIVIKLDLNQAPYITTIRSLLYDILDKIINNAIKFRSPERPLMVTISCKLDEDKLILEIADNGMGINMSYFGDRVFGLYKRFHENTAGKGLGLYFVKAETELLEGSISVRSVVDQHTTFTLKFPIAPSH</sequence>
<dbReference type="PANTHER" id="PTHR42878:SF7">
    <property type="entry name" value="SENSOR HISTIDINE KINASE GLRK"/>
    <property type="match status" value="1"/>
</dbReference>
<evidence type="ECO:0000256" key="8">
    <source>
        <dbReference type="ARBA" id="ARBA00023012"/>
    </source>
</evidence>
<evidence type="ECO:0000256" key="2">
    <source>
        <dbReference type="ARBA" id="ARBA00012438"/>
    </source>
</evidence>
<feature type="transmembrane region" description="Helical" evidence="10">
    <location>
        <begin position="137"/>
        <end position="158"/>
    </location>
</feature>
<dbReference type="EC" id="2.7.13.3" evidence="2"/>
<feature type="domain" description="Histidine kinase" evidence="11">
    <location>
        <begin position="313"/>
        <end position="526"/>
    </location>
</feature>
<evidence type="ECO:0000256" key="5">
    <source>
        <dbReference type="ARBA" id="ARBA00022741"/>
    </source>
</evidence>
<feature type="transmembrane region" description="Helical" evidence="10">
    <location>
        <begin position="178"/>
        <end position="194"/>
    </location>
</feature>
<keyword evidence="9" id="KW-0175">Coiled coil</keyword>
<reference evidence="12 13" key="1">
    <citation type="journal article" date="2023" name="Microbiol. Resour. Announc.">
        <title>Complete Genome Sequence of Imperialibacter roseus strain P4T.</title>
        <authorList>
            <person name="Tizabi D.R."/>
            <person name="Bachvaroff T."/>
            <person name="Hill R.T."/>
        </authorList>
    </citation>
    <scope>NUCLEOTIDE SEQUENCE [LARGE SCALE GENOMIC DNA]</scope>
    <source>
        <strain evidence="12 13">P4T</strain>
    </source>
</reference>
<evidence type="ECO:0000313" key="13">
    <source>
        <dbReference type="Proteomes" id="UP001302349"/>
    </source>
</evidence>
<evidence type="ECO:0000313" key="12">
    <source>
        <dbReference type="EMBL" id="WOK07884.1"/>
    </source>
</evidence>
<dbReference type="InterPro" id="IPR036890">
    <property type="entry name" value="HATPase_C_sf"/>
</dbReference>
<evidence type="ECO:0000256" key="7">
    <source>
        <dbReference type="ARBA" id="ARBA00022840"/>
    </source>
</evidence>
<keyword evidence="6" id="KW-0418">Kinase</keyword>
<feature type="transmembrane region" description="Helical" evidence="10">
    <location>
        <begin position="54"/>
        <end position="75"/>
    </location>
</feature>
<dbReference type="SUPFAM" id="SSF55874">
    <property type="entry name" value="ATPase domain of HSP90 chaperone/DNA topoisomerase II/histidine kinase"/>
    <property type="match status" value="1"/>
</dbReference>
<proteinExistence type="predicted"/>
<keyword evidence="10" id="KW-0472">Membrane</keyword>
<dbReference type="SMART" id="SM00387">
    <property type="entry name" value="HATPase_c"/>
    <property type="match status" value="1"/>
</dbReference>
<dbReference type="Gene3D" id="3.30.565.10">
    <property type="entry name" value="Histidine kinase-like ATPase, C-terminal domain"/>
    <property type="match status" value="1"/>
</dbReference>
<feature type="transmembrane region" description="Helical" evidence="10">
    <location>
        <begin position="82"/>
        <end position="99"/>
    </location>
</feature>